<dbReference type="InterPro" id="IPR001223">
    <property type="entry name" value="Glyco_hydro18_cat"/>
</dbReference>
<reference evidence="3" key="2">
    <citation type="journal article" date="2023" name="IMA Fungus">
        <title>Comparative genomic study of the Penicillium genus elucidates a diverse pangenome and 15 lateral gene transfer events.</title>
        <authorList>
            <person name="Petersen C."/>
            <person name="Sorensen T."/>
            <person name="Nielsen M.R."/>
            <person name="Sondergaard T.E."/>
            <person name="Sorensen J.L."/>
            <person name="Fitzpatrick D.A."/>
            <person name="Frisvad J.C."/>
            <person name="Nielsen K.L."/>
        </authorList>
    </citation>
    <scope>NUCLEOTIDE SEQUENCE</scope>
    <source>
        <strain evidence="3">IBT 16125</strain>
    </source>
</reference>
<reference evidence="3" key="1">
    <citation type="submission" date="2022-12" db="EMBL/GenBank/DDBJ databases">
        <authorList>
            <person name="Petersen C."/>
        </authorList>
    </citation>
    <scope>NUCLEOTIDE SEQUENCE</scope>
    <source>
        <strain evidence="3">IBT 16125</strain>
    </source>
</reference>
<comment type="caution">
    <text evidence="3">The sequence shown here is derived from an EMBL/GenBank/DDBJ whole genome shotgun (WGS) entry which is preliminary data.</text>
</comment>
<evidence type="ECO:0000259" key="2">
    <source>
        <dbReference type="PROSITE" id="PS51910"/>
    </source>
</evidence>
<dbReference type="GO" id="GO:0005975">
    <property type="term" value="P:carbohydrate metabolic process"/>
    <property type="evidence" value="ECO:0007669"/>
    <property type="project" value="InterPro"/>
</dbReference>
<dbReference type="PROSITE" id="PS51910">
    <property type="entry name" value="GH18_2"/>
    <property type="match status" value="1"/>
</dbReference>
<evidence type="ECO:0000313" key="4">
    <source>
        <dbReference type="Proteomes" id="UP001213681"/>
    </source>
</evidence>
<protein>
    <submittedName>
        <fullName evidence="3">Endochitinase B1</fullName>
    </submittedName>
</protein>
<dbReference type="InterPro" id="IPR017853">
    <property type="entry name" value="GH"/>
</dbReference>
<gene>
    <name evidence="3" type="ORF">N7458_003451</name>
</gene>
<evidence type="ECO:0000256" key="1">
    <source>
        <dbReference type="SAM" id="SignalP"/>
    </source>
</evidence>
<dbReference type="EMBL" id="JAPVEA010000002">
    <property type="protein sequence ID" value="KAJ5461899.1"/>
    <property type="molecule type" value="Genomic_DNA"/>
</dbReference>
<keyword evidence="4" id="KW-1185">Reference proteome</keyword>
<dbReference type="Gene3D" id="3.20.20.80">
    <property type="entry name" value="Glycosidases"/>
    <property type="match status" value="1"/>
</dbReference>
<feature type="domain" description="GH18" evidence="2">
    <location>
        <begin position="21"/>
        <end position="122"/>
    </location>
</feature>
<dbReference type="RefSeq" id="XP_056770941.1">
    <property type="nucleotide sequence ID" value="XM_056906834.1"/>
</dbReference>
<dbReference type="AlphaFoldDB" id="A0AAD6CFC9"/>
<dbReference type="Proteomes" id="UP001213681">
    <property type="component" value="Unassembled WGS sequence"/>
</dbReference>
<feature type="chain" id="PRO_5041928519" evidence="1">
    <location>
        <begin position="18"/>
        <end position="122"/>
    </location>
</feature>
<dbReference type="Pfam" id="PF00704">
    <property type="entry name" value="Glyco_hydro_18"/>
    <property type="match status" value="1"/>
</dbReference>
<feature type="non-terminal residue" evidence="3">
    <location>
        <position position="122"/>
    </location>
</feature>
<dbReference type="SUPFAM" id="SSF51445">
    <property type="entry name" value="(Trans)glycosidases"/>
    <property type="match status" value="1"/>
</dbReference>
<proteinExistence type="predicted"/>
<feature type="signal peptide" evidence="1">
    <location>
        <begin position="1"/>
        <end position="17"/>
    </location>
</feature>
<evidence type="ECO:0000313" key="3">
    <source>
        <dbReference type="EMBL" id="KAJ5461899.1"/>
    </source>
</evidence>
<keyword evidence="1" id="KW-0732">Signal</keyword>
<sequence>LVTPFILGLACLIRASANLESESAGNTELIVRRTDRYRSVAYFDLLTDKLTYILYAFANVYPDTGTSDTRNNVYRCMKQLFLLKKKNRNLKILLSIGAGRTNFASSAKDLVADLGFDSVDID</sequence>
<dbReference type="GeneID" id="81597077"/>
<accession>A0AAD6CFC9</accession>
<name>A0AAD6CFC9_9EURO</name>
<organism evidence="3 4">
    <name type="scientific">Penicillium daleae</name>
    <dbReference type="NCBI Taxonomy" id="63821"/>
    <lineage>
        <taxon>Eukaryota</taxon>
        <taxon>Fungi</taxon>
        <taxon>Dikarya</taxon>
        <taxon>Ascomycota</taxon>
        <taxon>Pezizomycotina</taxon>
        <taxon>Eurotiomycetes</taxon>
        <taxon>Eurotiomycetidae</taxon>
        <taxon>Eurotiales</taxon>
        <taxon>Aspergillaceae</taxon>
        <taxon>Penicillium</taxon>
    </lineage>
</organism>